<keyword evidence="6 8" id="KW-1133">Transmembrane helix</keyword>
<evidence type="ECO:0000256" key="6">
    <source>
        <dbReference type="ARBA" id="ARBA00022989"/>
    </source>
</evidence>
<evidence type="ECO:0000313" key="9">
    <source>
        <dbReference type="EMBL" id="CAF1361629.1"/>
    </source>
</evidence>
<dbReference type="OrthoDB" id="2156679at2759"/>
<organism evidence="9 11">
    <name type="scientific">Didymodactylos carnosus</name>
    <dbReference type="NCBI Taxonomy" id="1234261"/>
    <lineage>
        <taxon>Eukaryota</taxon>
        <taxon>Metazoa</taxon>
        <taxon>Spiralia</taxon>
        <taxon>Gnathifera</taxon>
        <taxon>Rotifera</taxon>
        <taxon>Eurotatoria</taxon>
        <taxon>Bdelloidea</taxon>
        <taxon>Philodinida</taxon>
        <taxon>Philodinidae</taxon>
        <taxon>Didymodactylos</taxon>
    </lineage>
</organism>
<keyword evidence="2" id="KW-0813">Transport</keyword>
<feature type="non-terminal residue" evidence="9">
    <location>
        <position position="121"/>
    </location>
</feature>
<dbReference type="AlphaFoldDB" id="A0A815I8B2"/>
<keyword evidence="5" id="KW-0653">Protein transport</keyword>
<gene>
    <name evidence="9" type="ORF">GPM918_LOCUS31411</name>
    <name evidence="10" type="ORF">SRO942_LOCUS32050</name>
</gene>
<sequence>MSTIDDAEHREKSLEKKTITTSDDLLQDNQSKFAAVEQSPFEEVAAAVPNTDDVTMMANTFRTWFIGILFIVLLTCVNQFFFFRTTPLVVSGVIVQILSMPLGLFMAKVLPTKAVYIGKWH</sequence>
<dbReference type="Proteomes" id="UP000663829">
    <property type="component" value="Unassembled WGS sequence"/>
</dbReference>
<evidence type="ECO:0000256" key="3">
    <source>
        <dbReference type="ARBA" id="ARBA00022692"/>
    </source>
</evidence>
<dbReference type="GO" id="GO:0035673">
    <property type="term" value="F:oligopeptide transmembrane transporter activity"/>
    <property type="evidence" value="ECO:0007669"/>
    <property type="project" value="InterPro"/>
</dbReference>
<evidence type="ECO:0000313" key="11">
    <source>
        <dbReference type="Proteomes" id="UP000663829"/>
    </source>
</evidence>
<keyword evidence="3 8" id="KW-0812">Transmembrane</keyword>
<keyword evidence="7 8" id="KW-0472">Membrane</keyword>
<name>A0A815I8B2_9BILA</name>
<protein>
    <recommendedName>
        <fullName evidence="12">Oligopeptide transporter</fullName>
    </recommendedName>
</protein>
<evidence type="ECO:0000256" key="7">
    <source>
        <dbReference type="ARBA" id="ARBA00023136"/>
    </source>
</evidence>
<dbReference type="GO" id="GO:0016020">
    <property type="term" value="C:membrane"/>
    <property type="evidence" value="ECO:0007669"/>
    <property type="project" value="UniProtKB-SubCell"/>
</dbReference>
<evidence type="ECO:0000256" key="1">
    <source>
        <dbReference type="ARBA" id="ARBA00004141"/>
    </source>
</evidence>
<feature type="transmembrane region" description="Helical" evidence="8">
    <location>
        <begin position="88"/>
        <end position="110"/>
    </location>
</feature>
<proteinExistence type="predicted"/>
<dbReference type="PANTHER" id="PTHR22601">
    <property type="entry name" value="ISP4 LIKE PROTEIN"/>
    <property type="match status" value="1"/>
</dbReference>
<comment type="subcellular location">
    <subcellularLocation>
        <location evidence="1">Membrane</location>
        <topology evidence="1">Multi-pass membrane protein</topology>
    </subcellularLocation>
</comment>
<evidence type="ECO:0000256" key="4">
    <source>
        <dbReference type="ARBA" id="ARBA00022856"/>
    </source>
</evidence>
<dbReference type="EMBL" id="CAJNOQ010015443">
    <property type="protein sequence ID" value="CAF1361629.1"/>
    <property type="molecule type" value="Genomic_DNA"/>
</dbReference>
<keyword evidence="11" id="KW-1185">Reference proteome</keyword>
<dbReference type="Proteomes" id="UP000681722">
    <property type="component" value="Unassembled WGS sequence"/>
</dbReference>
<keyword evidence="4" id="KW-0571">Peptide transport</keyword>
<evidence type="ECO:0000256" key="2">
    <source>
        <dbReference type="ARBA" id="ARBA00022448"/>
    </source>
</evidence>
<dbReference type="InterPro" id="IPR004648">
    <property type="entry name" value="Oligpept_transpt"/>
</dbReference>
<dbReference type="GO" id="GO:0015031">
    <property type="term" value="P:protein transport"/>
    <property type="evidence" value="ECO:0007669"/>
    <property type="project" value="UniProtKB-KW"/>
</dbReference>
<evidence type="ECO:0000256" key="5">
    <source>
        <dbReference type="ARBA" id="ARBA00022927"/>
    </source>
</evidence>
<dbReference type="InterPro" id="IPR004813">
    <property type="entry name" value="OPT"/>
</dbReference>
<evidence type="ECO:0000256" key="8">
    <source>
        <dbReference type="SAM" id="Phobius"/>
    </source>
</evidence>
<evidence type="ECO:0000313" key="10">
    <source>
        <dbReference type="EMBL" id="CAF4240354.1"/>
    </source>
</evidence>
<comment type="caution">
    <text evidence="9">The sequence shown here is derived from an EMBL/GenBank/DDBJ whole genome shotgun (WGS) entry which is preliminary data.</text>
</comment>
<accession>A0A815I8B2</accession>
<dbReference type="EMBL" id="CAJOBC010070302">
    <property type="protein sequence ID" value="CAF4240354.1"/>
    <property type="molecule type" value="Genomic_DNA"/>
</dbReference>
<evidence type="ECO:0008006" key="12">
    <source>
        <dbReference type="Google" id="ProtNLM"/>
    </source>
</evidence>
<reference evidence="9" key="1">
    <citation type="submission" date="2021-02" db="EMBL/GenBank/DDBJ databases">
        <authorList>
            <person name="Nowell W R."/>
        </authorList>
    </citation>
    <scope>NUCLEOTIDE SEQUENCE</scope>
</reference>
<dbReference type="Pfam" id="PF03169">
    <property type="entry name" value="OPT"/>
    <property type="match status" value="1"/>
</dbReference>
<feature type="transmembrane region" description="Helical" evidence="8">
    <location>
        <begin position="64"/>
        <end position="82"/>
    </location>
</feature>